<sequence>MPLRLFRIAFLAGLTWASRVQQHVFDVEHDNPFPRLNFLSASPHIFHSTFGLLQQWTNTFVTNGHTIAPCVIGTNTNLYHARIGSTLPPSPEWFAFDSEMSYSIAGTGLNSYLLTYRTTRPVRCIYFDGTSASLMNDGSMESQMLLLHNDSSNVPDSPAFGPPPSSPRDGTDFCRPGYPIANCTRWNFLQAEYDRASGLCKLIREQGLGGLGWGYEGIVRMNAGFELIWCNFSSPSARLVSHINVSAPPVDDEHNPQAAQSEPGGVQSGTPPQPYYGYGDRGRSDGPHGRSPFPLGPFRESSTYEWFRSATKRYGFVGGAPGRGEARVRINSGSLFSFYDPALVDQESARQALEQKHYNITAHGYWRGPASTDDRRAALRELTRRRRYQRIRNITKSDGVFMRSTVLQRLRQSLETERPYSSGIDWVLAVEEVVARYGIALHDISAALSTTVSESDRTKLRATMRRLRESIHGTWIAYYEYPVLDRGNLRRTFSLNAPVSQAALERCRNQVESFSTSDLSDSEHVTYRAILAVLAAICGTLLPVFLSTETLWFTYFNNATVSPHVTLTAESKTELQSITQHNLDAVEELMAWLGWMDQWTACSPGCGWGQTCYIPTWPAIGIMGRPGPGSNGTGRGYPRRGIGMDALEKYLWQPRCIDSAHFPPQD</sequence>
<evidence type="ECO:0000313" key="3">
    <source>
        <dbReference type="EMBL" id="EMC94524.1"/>
    </source>
</evidence>
<evidence type="ECO:0000256" key="2">
    <source>
        <dbReference type="SAM" id="SignalP"/>
    </source>
</evidence>
<feature type="region of interest" description="Disordered" evidence="1">
    <location>
        <begin position="247"/>
        <end position="296"/>
    </location>
</feature>
<dbReference type="eggNOG" id="ENOG502QRJE">
    <property type="taxonomic scope" value="Eukaryota"/>
</dbReference>
<reference evidence="3 4" key="1">
    <citation type="journal article" date="2012" name="PLoS Pathog.">
        <title>Diverse lifestyles and strategies of plant pathogenesis encoded in the genomes of eighteen Dothideomycetes fungi.</title>
        <authorList>
            <person name="Ohm R.A."/>
            <person name="Feau N."/>
            <person name="Henrissat B."/>
            <person name="Schoch C.L."/>
            <person name="Horwitz B.A."/>
            <person name="Barry K.W."/>
            <person name="Condon B.J."/>
            <person name="Copeland A.C."/>
            <person name="Dhillon B."/>
            <person name="Glaser F."/>
            <person name="Hesse C.N."/>
            <person name="Kosti I."/>
            <person name="LaButti K."/>
            <person name="Lindquist E.A."/>
            <person name="Lucas S."/>
            <person name="Salamov A.A."/>
            <person name="Bradshaw R.E."/>
            <person name="Ciuffetti L."/>
            <person name="Hamelin R.C."/>
            <person name="Kema G.H.J."/>
            <person name="Lawrence C."/>
            <person name="Scott J.A."/>
            <person name="Spatafora J.W."/>
            <person name="Turgeon B.G."/>
            <person name="de Wit P.J.G.M."/>
            <person name="Zhong S."/>
            <person name="Goodwin S.B."/>
            <person name="Grigoriev I.V."/>
        </authorList>
    </citation>
    <scope>NUCLEOTIDE SEQUENCE [LARGE SCALE GENOMIC DNA]</scope>
    <source>
        <strain evidence="3 4">UAMH 10762</strain>
    </source>
</reference>
<dbReference type="OMA" id="ATWHYGS"/>
<evidence type="ECO:0000256" key="1">
    <source>
        <dbReference type="SAM" id="MobiDB-lite"/>
    </source>
</evidence>
<dbReference type="EMBL" id="KB445558">
    <property type="protein sequence ID" value="EMC94524.1"/>
    <property type="molecule type" value="Genomic_DNA"/>
</dbReference>
<accession>M2N674</accession>
<keyword evidence="2" id="KW-0732">Signal</keyword>
<gene>
    <name evidence="3" type="ORF">BAUCODRAFT_158108</name>
</gene>
<dbReference type="HOGENOM" id="CLU_017366_1_0_1"/>
<dbReference type="InterPro" id="IPR038921">
    <property type="entry name" value="YOR389W-like"/>
</dbReference>
<dbReference type="OrthoDB" id="10261782at2759"/>
<dbReference type="Proteomes" id="UP000011761">
    <property type="component" value="Unassembled WGS sequence"/>
</dbReference>
<dbReference type="GeneID" id="19109344"/>
<dbReference type="PANTHER" id="PTHR35204:SF1">
    <property type="entry name" value="ENTEROTOXIN"/>
    <property type="match status" value="1"/>
</dbReference>
<name>M2N674_BAUPA</name>
<proteinExistence type="predicted"/>
<dbReference type="KEGG" id="bcom:BAUCODRAFT_158108"/>
<feature type="signal peptide" evidence="2">
    <location>
        <begin position="1"/>
        <end position="17"/>
    </location>
</feature>
<evidence type="ECO:0008006" key="5">
    <source>
        <dbReference type="Google" id="ProtNLM"/>
    </source>
</evidence>
<organism evidence="3 4">
    <name type="scientific">Baudoinia panamericana (strain UAMH 10762)</name>
    <name type="common">Angels' share fungus</name>
    <name type="synonym">Baudoinia compniacensis (strain UAMH 10762)</name>
    <dbReference type="NCBI Taxonomy" id="717646"/>
    <lineage>
        <taxon>Eukaryota</taxon>
        <taxon>Fungi</taxon>
        <taxon>Dikarya</taxon>
        <taxon>Ascomycota</taxon>
        <taxon>Pezizomycotina</taxon>
        <taxon>Dothideomycetes</taxon>
        <taxon>Dothideomycetidae</taxon>
        <taxon>Mycosphaerellales</taxon>
        <taxon>Teratosphaeriaceae</taxon>
        <taxon>Baudoinia</taxon>
    </lineage>
</organism>
<evidence type="ECO:0000313" key="4">
    <source>
        <dbReference type="Proteomes" id="UP000011761"/>
    </source>
</evidence>
<feature type="chain" id="PRO_5004021941" description="Enterotoxin" evidence="2">
    <location>
        <begin position="18"/>
        <end position="666"/>
    </location>
</feature>
<protein>
    <recommendedName>
        <fullName evidence="5">Enterotoxin</fullName>
    </recommendedName>
</protein>
<keyword evidence="4" id="KW-1185">Reference proteome</keyword>
<dbReference type="RefSeq" id="XP_007678356.1">
    <property type="nucleotide sequence ID" value="XM_007680166.1"/>
</dbReference>
<dbReference type="AlphaFoldDB" id="M2N674"/>
<dbReference type="PANTHER" id="PTHR35204">
    <property type="entry name" value="YALI0A21131P"/>
    <property type="match status" value="1"/>
</dbReference>